<organism evidence="2 3">
    <name type="scientific">Thiohalobacter thiocyanaticus</name>
    <dbReference type="NCBI Taxonomy" id="585455"/>
    <lineage>
        <taxon>Bacteria</taxon>
        <taxon>Pseudomonadati</taxon>
        <taxon>Pseudomonadota</taxon>
        <taxon>Gammaproteobacteria</taxon>
        <taxon>Thiohalobacterales</taxon>
        <taxon>Thiohalobacteraceae</taxon>
        <taxon>Thiohalobacter</taxon>
    </lineage>
</organism>
<proteinExistence type="predicted"/>
<reference evidence="2 3" key="1">
    <citation type="submission" date="2017-05" db="EMBL/GenBank/DDBJ databases">
        <title>Thiocyanate degradation by Thiohalobacter thiocyanaticus FOKN1.</title>
        <authorList>
            <person name="Oshiki M."/>
            <person name="Fukushima T."/>
            <person name="Kawano S."/>
            <person name="Nakagawa J."/>
        </authorList>
    </citation>
    <scope>NUCLEOTIDE SEQUENCE [LARGE SCALE GENOMIC DNA]</scope>
    <source>
        <strain evidence="2 3">FOKN1</strain>
    </source>
</reference>
<dbReference type="Pfam" id="PF13192">
    <property type="entry name" value="Thioredoxin_3"/>
    <property type="match status" value="1"/>
</dbReference>
<dbReference type="InterPro" id="IPR016024">
    <property type="entry name" value="ARM-type_fold"/>
</dbReference>
<dbReference type="Gene3D" id="3.40.30.10">
    <property type="entry name" value="Glutaredoxin"/>
    <property type="match status" value="1"/>
</dbReference>
<sequence length="220" mass="23899">MNNTVSPPDALMVLGSRCPHCPTVLQGLSELIKQGRIGRLEVINLELRPDLAEKLGIRAVPWVRLGPFELEGLRSPAELKQWAERAGSSEGLAEYFQELLKEGKLQQVVDHIRRDPPALKGLLVPLADTEAELQVRLGIGAVMEDLAGSEALQAGVADLGELTRHEQALVRNDACHYLGMSASPEAVPYLRARLEDSDPGVVEVAQEALEVLQDAGITLH</sequence>
<keyword evidence="2" id="KW-0413">Isomerase</keyword>
<dbReference type="Proteomes" id="UP000218765">
    <property type="component" value="Chromosome"/>
</dbReference>
<gene>
    <name evidence="2" type="ORF">FOKN1_1418</name>
</gene>
<dbReference type="PROSITE" id="PS51354">
    <property type="entry name" value="GLUTAREDOXIN_2"/>
    <property type="match status" value="1"/>
</dbReference>
<dbReference type="GO" id="GO:0016853">
    <property type="term" value="F:isomerase activity"/>
    <property type="evidence" value="ECO:0007669"/>
    <property type="project" value="UniProtKB-KW"/>
</dbReference>
<dbReference type="InterPro" id="IPR036249">
    <property type="entry name" value="Thioredoxin-like_sf"/>
</dbReference>
<evidence type="ECO:0000313" key="3">
    <source>
        <dbReference type="Proteomes" id="UP000218765"/>
    </source>
</evidence>
<dbReference type="SUPFAM" id="SSF52833">
    <property type="entry name" value="Thioredoxin-like"/>
    <property type="match status" value="1"/>
</dbReference>
<dbReference type="Gene3D" id="1.25.10.10">
    <property type="entry name" value="Leucine-rich Repeat Variant"/>
    <property type="match status" value="1"/>
</dbReference>
<dbReference type="OrthoDB" id="8560116at2"/>
<keyword evidence="3" id="KW-1185">Reference proteome</keyword>
<dbReference type="AlphaFoldDB" id="A0A1Z4VQQ9"/>
<dbReference type="EMBL" id="AP018052">
    <property type="protein sequence ID" value="BAZ93815.1"/>
    <property type="molecule type" value="Genomic_DNA"/>
</dbReference>
<dbReference type="KEGG" id="ttc:FOKN1_1418"/>
<dbReference type="InterPro" id="IPR011989">
    <property type="entry name" value="ARM-like"/>
</dbReference>
<evidence type="ECO:0000313" key="2">
    <source>
        <dbReference type="EMBL" id="BAZ93815.1"/>
    </source>
</evidence>
<name>A0A1Z4VQQ9_9GAMM</name>
<accession>A0A1Z4VQQ9</accession>
<dbReference type="RefSeq" id="WP_096365971.1">
    <property type="nucleotide sequence ID" value="NZ_AP018052.1"/>
</dbReference>
<dbReference type="InterPro" id="IPR012336">
    <property type="entry name" value="Thioredoxin-like_fold"/>
</dbReference>
<dbReference type="Pfam" id="PF13646">
    <property type="entry name" value="HEAT_2"/>
    <property type="match status" value="1"/>
</dbReference>
<evidence type="ECO:0000259" key="1">
    <source>
        <dbReference type="Pfam" id="PF13192"/>
    </source>
</evidence>
<protein>
    <submittedName>
        <fullName evidence="2">Thiol-disulfide isomerase and thioredoxins</fullName>
    </submittedName>
</protein>
<feature type="domain" description="Thioredoxin-like fold" evidence="1">
    <location>
        <begin position="12"/>
        <end position="83"/>
    </location>
</feature>
<dbReference type="SUPFAM" id="SSF48371">
    <property type="entry name" value="ARM repeat"/>
    <property type="match status" value="1"/>
</dbReference>